<evidence type="ECO:0000259" key="2">
    <source>
        <dbReference type="Pfam" id="PF17803"/>
    </source>
</evidence>
<evidence type="ECO:0000256" key="1">
    <source>
        <dbReference type="SAM" id="MobiDB-lite"/>
    </source>
</evidence>
<dbReference type="InterPro" id="IPR018511">
    <property type="entry name" value="Hemolysin-typ_Ca-bd_CS"/>
</dbReference>
<feature type="domain" description="RapA2 cadherin-like" evidence="2">
    <location>
        <begin position="1847"/>
        <end position="1916"/>
    </location>
</feature>
<accession>A0ABX2THB0</accession>
<feature type="compositionally biased region" description="Basic and acidic residues" evidence="1">
    <location>
        <begin position="1"/>
        <end position="12"/>
    </location>
</feature>
<dbReference type="PRINTS" id="PR00313">
    <property type="entry name" value="CABNDNGRPT"/>
</dbReference>
<protein>
    <recommendedName>
        <fullName evidence="2">RapA2 cadherin-like domain-containing protein</fullName>
    </recommendedName>
</protein>
<sequence>MASDKSSSDREAGNGPNRGHDAPVWTAGTNGNDTLTGGRADDRLYGGRGNDVLNGGAGQDRVDGGTGNDRGIHDLTTDGRGWDFYFGGSGTDTLEIRLSTAQSRDPEILDALRDLRAFIADTKDGGNGNDYSHMGTFSALGLKAGGWEALTVVVDGATVELGTLLDGTPGQGGSGGDSDDGGAGGNPSPTPEPVPEPVTLTTPDRDVNVTQVASSWAEEGVTVRGLTGMATDPSSWQTVSLATKNISFSIGSKNTTDSSLHGSYTYSGLGVNAKGGIDSGEIDTISGGANPTTELIGLSFAQPMQTVTIGLSALFDGHDDPKQAGSDRGPYDAGRIETARVVVFGTDGRVLGEVAVSGTINGLASVTIDQAAFGAPIGSVAIAPTGDGAGRSGDNSDFLLRSVTTVPVPPDTAASAPVLTVANAAGAEDSAIALDLSAALTDTDGSESLSVTISGVPEGAALSAGTDTGNGTWSLKPADLAGLTLTPPADFSGSIALTVTATSTEANGGATAHKTATVSIDVSGVADAAELTVAPATGTEDAPVPLDITAVLNDMDGSETLSVTVSGVPSGASLSAGTDNGNGSWTLGAADLDGLTLTPPAGYAGTLSLTVAATTRETDGDATTTTATLTVGVAAVADSPVLDVAAPSGTEDTAIPLDISAALTDRDGSETLSVTVSGVPAGASLSAGTDNGNGSWTLSAADFDGLTITPPANFHGELPLTIAATSREANGSSATTTATVTVSVASDAIIELTTPDANVNPAQVVSAWAAEGVDVRALVGVATDPESWQSVPFGTKSLSFTIDGSNTSDGALHGSYQYSGLAVAAPGNIDGGEVDTVSGGASPTTELIALSFERPMQTVTVELSALFDGHEDSAQPGPDHGPYDSGRIETARVVVFGVNGAVLGEVTVPGTVTGLATVTLDAADFGGAIIGSIAIAPGNDGAGRSGDNSDFLLRSVTAVPAPPDATASAPVLTVEDTAGAEDSAIALDLSAALTDTDGSESLSVTVTGVPEGASLSAGIDNGDGSWTLTAGELEGLTLTPPANFSGAIALTVTATSTEMNGGDTASRTATVTVDVTGVADAAVLDVQDAAGSEDGAIALDLSAALTDTDGSEALSVTISGLPAGAGLSAGTDNGDGSWTLTADDLDGLTLTPPAGFAGALALTLAATSTEADGDATTTTTTMTVDVAAVADAPMLTVDDASGAEDSPVPLDIAAALTDTDGSETLSVTVSGVPAGATLSAGTDNGDGSWTLAPADLDGLTLTPPAGFAGTLALTATATSREANGSTATTSAALAVTVDAVADAPTLTVADAAGDENAVIALDLSAGLTDTDGSEVLSVTVSGLPDGASLSAGIDNGDGSWTLTADELDGLTLTPPQGFSGDLTLSVSATAREANGSAATSSAVLTIAVAPVADTPSLTVGDVAGDEDSAIPLDIAAALTDLDGSETLSVTIAGVPEGAVLSAGTDNGDGSWTLTAEELDGLTFTPPENTGGTIALSVTATATDADGSQATTTAAITVAVAPVADAPELTLTDTDGGEDEAIALDITAALGDLDGSETLSITIGGVPEGATLSAGTDNGDGTWTLTASDLDGLTFTPPANASGDYTLDVTATATEAGGGSSSVSGVLTVAVAAVADAPTVTVEDAVGLEDTAIALNLDAALVDADGSETLTITLSEVPDGAILSAGVDNGDGTWTLTPAELDGLSITPPLHLSGEITLTLTATTRDETGSEAWSSQDLTVVITPTPDGPVVTVTDAAGAEDNAIALDIGAALVDRDGSETLSVTVSGLPSGAVLSAGTDNGDGSWTLAPADLDGLRLTPPADFSGDITLTVTATATEWEGSQGHTVTTLMVSVSPVADAPVLTATDVSGAEDTAIALDLSATLTDTDGSETLSVIVSGLPDGATLSAGTDNGDGSWTLSAADLDGLTVTPPADFAGDMVLTVAATTTESDGSTVTTTAPVTVVVTPVADAPLLTAADTTGDEGTAIALDLSAALTDTDGSETLSVTVSGLPLGAVLSAGTDNGDGSWTLAAADLEALTISPPAHYSGTMALTVAATATESDGSTATTTTAMAVTVTPVADAPVLEVADATGVEDSAIALDLSAALTDTDGSETLSVSVSGLPDGATLSAGTDNGDGSWTLSAADLDGLTITPPANASGAFALTVTATSTEAGGGTATTTAPVTVTVTPVADAPVLAVADAAGAEDSAIALDLSAALTDTDGSET</sequence>
<feature type="region of interest" description="Disordered" evidence="1">
    <location>
        <begin position="164"/>
        <end position="202"/>
    </location>
</feature>
<feature type="region of interest" description="Disordered" evidence="1">
    <location>
        <begin position="1"/>
        <end position="67"/>
    </location>
</feature>
<keyword evidence="4" id="KW-1185">Reference proteome</keyword>
<dbReference type="SUPFAM" id="SSF51120">
    <property type="entry name" value="beta-Roll"/>
    <property type="match status" value="1"/>
</dbReference>
<dbReference type="Proteomes" id="UP000584642">
    <property type="component" value="Unassembled WGS sequence"/>
</dbReference>
<dbReference type="PROSITE" id="PS00330">
    <property type="entry name" value="HEMOLYSIN_CALCIUM"/>
    <property type="match status" value="1"/>
</dbReference>
<reference evidence="3 4" key="1">
    <citation type="submission" date="2020-05" db="EMBL/GenBank/DDBJ databases">
        <title>Azospirillum oleiclasticum sp. nov, a nitrogen-fixing and heavy crude oil-emulsifying bacterium isolated from the crude oil of Yumen Oilfield.</title>
        <authorList>
            <person name="Wu D."/>
            <person name="Cai M."/>
            <person name="Zhang X."/>
        </authorList>
    </citation>
    <scope>NUCLEOTIDE SEQUENCE [LARGE SCALE GENOMIC DNA]</scope>
    <source>
        <strain evidence="3 4">ROY-1-1-2</strain>
    </source>
</reference>
<dbReference type="InterPro" id="IPR040853">
    <property type="entry name" value="RapA2_cadherin-like"/>
</dbReference>
<dbReference type="InterPro" id="IPR011049">
    <property type="entry name" value="Serralysin-like_metalloprot_C"/>
</dbReference>
<organism evidence="3 4">
    <name type="scientific">Azospirillum oleiclasticum</name>
    <dbReference type="NCBI Taxonomy" id="2735135"/>
    <lineage>
        <taxon>Bacteria</taxon>
        <taxon>Pseudomonadati</taxon>
        <taxon>Pseudomonadota</taxon>
        <taxon>Alphaproteobacteria</taxon>
        <taxon>Rhodospirillales</taxon>
        <taxon>Azospirillaceae</taxon>
        <taxon>Azospirillum</taxon>
    </lineage>
</organism>
<evidence type="ECO:0000313" key="4">
    <source>
        <dbReference type="Proteomes" id="UP000584642"/>
    </source>
</evidence>
<dbReference type="Pfam" id="PF17803">
    <property type="entry name" value="Cadherin_4"/>
    <property type="match status" value="1"/>
</dbReference>
<dbReference type="Pfam" id="PF00353">
    <property type="entry name" value="HemolysinCabind"/>
    <property type="match status" value="2"/>
</dbReference>
<feature type="compositionally biased region" description="Gly residues" evidence="1">
    <location>
        <begin position="169"/>
        <end position="185"/>
    </location>
</feature>
<gene>
    <name evidence="3" type="ORF">HND93_25815</name>
</gene>
<evidence type="ECO:0000313" key="3">
    <source>
        <dbReference type="EMBL" id="NYZ23140.1"/>
    </source>
</evidence>
<comment type="caution">
    <text evidence="3">The sequence shown here is derived from an EMBL/GenBank/DDBJ whole genome shotgun (WGS) entry which is preliminary data.</text>
</comment>
<dbReference type="EMBL" id="JABFDB010000025">
    <property type="protein sequence ID" value="NYZ23140.1"/>
    <property type="molecule type" value="Genomic_DNA"/>
</dbReference>
<proteinExistence type="predicted"/>
<dbReference type="InterPro" id="IPR001343">
    <property type="entry name" value="Hemolysn_Ca-bd"/>
</dbReference>
<name>A0ABX2THB0_9PROT</name>
<dbReference type="Gene3D" id="2.60.40.10">
    <property type="entry name" value="Immunoglobulins"/>
    <property type="match status" value="2"/>
</dbReference>
<feature type="non-terminal residue" evidence="3">
    <location>
        <position position="2223"/>
    </location>
</feature>
<dbReference type="InterPro" id="IPR013783">
    <property type="entry name" value="Ig-like_fold"/>
</dbReference>